<dbReference type="EMBL" id="PSQE01000008">
    <property type="protein sequence ID" value="RHN43041.1"/>
    <property type="molecule type" value="Genomic_DNA"/>
</dbReference>
<evidence type="ECO:0000313" key="2">
    <source>
        <dbReference type="Proteomes" id="UP000265566"/>
    </source>
</evidence>
<proteinExistence type="predicted"/>
<name>A0A396GSA8_MEDTR</name>
<reference evidence="2" key="1">
    <citation type="journal article" date="2018" name="Nat. Plants">
        <title>Whole-genome landscape of Medicago truncatula symbiotic genes.</title>
        <authorList>
            <person name="Pecrix Y."/>
            <person name="Staton S.E."/>
            <person name="Sallet E."/>
            <person name="Lelandais-Briere C."/>
            <person name="Moreau S."/>
            <person name="Carrere S."/>
            <person name="Blein T."/>
            <person name="Jardinaud M.F."/>
            <person name="Latrasse D."/>
            <person name="Zouine M."/>
            <person name="Zahm M."/>
            <person name="Kreplak J."/>
            <person name="Mayjonade B."/>
            <person name="Satge C."/>
            <person name="Perez M."/>
            <person name="Cauet S."/>
            <person name="Marande W."/>
            <person name="Chantry-Darmon C."/>
            <person name="Lopez-Roques C."/>
            <person name="Bouchez O."/>
            <person name="Berard A."/>
            <person name="Debelle F."/>
            <person name="Munos S."/>
            <person name="Bendahmane A."/>
            <person name="Berges H."/>
            <person name="Niebel A."/>
            <person name="Buitink J."/>
            <person name="Frugier F."/>
            <person name="Benhamed M."/>
            <person name="Crespi M."/>
            <person name="Gouzy J."/>
            <person name="Gamas P."/>
        </authorList>
    </citation>
    <scope>NUCLEOTIDE SEQUENCE [LARGE SCALE GENOMIC DNA]</scope>
    <source>
        <strain evidence="2">cv. Jemalong A17</strain>
    </source>
</reference>
<dbReference type="Gramene" id="rna49561">
    <property type="protein sequence ID" value="RHN43041.1"/>
    <property type="gene ID" value="gene49561"/>
</dbReference>
<sequence>MSLEHSNCPASAVQALTHAMSLRMSPASSESWCRRVVVMVNMSIPACGSHAERDMKIPAVRL</sequence>
<gene>
    <name evidence="1" type="ORF">MtrunA17_Chr8g0383511</name>
</gene>
<evidence type="ECO:0000313" key="1">
    <source>
        <dbReference type="EMBL" id="RHN43041.1"/>
    </source>
</evidence>
<dbReference type="AlphaFoldDB" id="A0A396GSA8"/>
<accession>A0A396GSA8</accession>
<comment type="caution">
    <text evidence="1">The sequence shown here is derived from an EMBL/GenBank/DDBJ whole genome shotgun (WGS) entry which is preliminary data.</text>
</comment>
<protein>
    <submittedName>
        <fullName evidence="1">Uncharacterized protein</fullName>
    </submittedName>
</protein>
<dbReference type="Proteomes" id="UP000265566">
    <property type="component" value="Chromosome 8"/>
</dbReference>
<organism evidence="1 2">
    <name type="scientific">Medicago truncatula</name>
    <name type="common">Barrel medic</name>
    <name type="synonym">Medicago tribuloides</name>
    <dbReference type="NCBI Taxonomy" id="3880"/>
    <lineage>
        <taxon>Eukaryota</taxon>
        <taxon>Viridiplantae</taxon>
        <taxon>Streptophyta</taxon>
        <taxon>Embryophyta</taxon>
        <taxon>Tracheophyta</taxon>
        <taxon>Spermatophyta</taxon>
        <taxon>Magnoliopsida</taxon>
        <taxon>eudicotyledons</taxon>
        <taxon>Gunneridae</taxon>
        <taxon>Pentapetalae</taxon>
        <taxon>rosids</taxon>
        <taxon>fabids</taxon>
        <taxon>Fabales</taxon>
        <taxon>Fabaceae</taxon>
        <taxon>Papilionoideae</taxon>
        <taxon>50 kb inversion clade</taxon>
        <taxon>NPAAA clade</taxon>
        <taxon>Hologalegina</taxon>
        <taxon>IRL clade</taxon>
        <taxon>Trifolieae</taxon>
        <taxon>Medicago</taxon>
    </lineage>
</organism>